<protein>
    <submittedName>
        <fullName evidence="1">Uncharacterized protein</fullName>
    </submittedName>
</protein>
<feature type="non-terminal residue" evidence="1">
    <location>
        <position position="573"/>
    </location>
</feature>
<comment type="caution">
    <text evidence="1">The sequence shown here is derived from an EMBL/GenBank/DDBJ whole genome shotgun (WGS) entry which is preliminary data.</text>
</comment>
<gene>
    <name evidence="1" type="ORF">HPB47_006026</name>
</gene>
<organism evidence="1 2">
    <name type="scientific">Ixodes persulcatus</name>
    <name type="common">Taiga tick</name>
    <dbReference type="NCBI Taxonomy" id="34615"/>
    <lineage>
        <taxon>Eukaryota</taxon>
        <taxon>Metazoa</taxon>
        <taxon>Ecdysozoa</taxon>
        <taxon>Arthropoda</taxon>
        <taxon>Chelicerata</taxon>
        <taxon>Arachnida</taxon>
        <taxon>Acari</taxon>
        <taxon>Parasitiformes</taxon>
        <taxon>Ixodida</taxon>
        <taxon>Ixodoidea</taxon>
        <taxon>Ixodidae</taxon>
        <taxon>Ixodinae</taxon>
        <taxon>Ixodes</taxon>
    </lineage>
</organism>
<evidence type="ECO:0000313" key="2">
    <source>
        <dbReference type="Proteomes" id="UP000805193"/>
    </source>
</evidence>
<evidence type="ECO:0000313" key="1">
    <source>
        <dbReference type="EMBL" id="KAG0416928.1"/>
    </source>
</evidence>
<keyword evidence="2" id="KW-1185">Reference proteome</keyword>
<accession>A0AC60PBA4</accession>
<proteinExistence type="predicted"/>
<sequence>MEELPNNSRSNSETASRRLLSEDPSSSGAVQPGFVRNVFFTGSAQASVDSTSSDSSDCSALAGPSAERPGSACSAPCSSPGAQVAPASCAQGPKFKLTHEGDLQLCRLNHSRTVISKILSSKFLRRWEAHKILLGTAEMASKTPSGFMENAVSYSSMEDVYPLLRWDPSHKFCLRVVIPEGSLLLQAPNGYLRDQWLHSILWKKSLLKHEKVLMTSRRVEVVTKELKGLVHLALTTPLQDKNIYQRPVDILSKFLVLSKEWLPEQAVEDVIRTVLPLLERTTPTPEICEYFCKDVESAWLFLDEGVNGDPLGCRGLMPVVERLGTDPRCELHSLVLSARDGKDGWLQLYCPGSAACQDEGALWSRLLGTLVGCCCRRRAFLGPLAKWLGPLSLRALRGDASCQAVLCAMLELDALEAPDARLQAAAALRAGASPHYGALCRRQGQARQLQLRGGPRKLTLPARSTDADLEKLLSCGSFGNLECLSLAFTQVTSACAEHLIKLPSLRYLNLWSTQFGDSGLKLISEHLPKLQVLNLCETPVTDKGLTSLESMKSLRKLNLNSTSLSAQTFECLK</sequence>
<name>A0AC60PBA4_IXOPE</name>
<dbReference type="Proteomes" id="UP000805193">
    <property type="component" value="Unassembled WGS sequence"/>
</dbReference>
<dbReference type="EMBL" id="JABSTQ010010904">
    <property type="protein sequence ID" value="KAG0416928.1"/>
    <property type="molecule type" value="Genomic_DNA"/>
</dbReference>
<reference evidence="1 2" key="1">
    <citation type="journal article" date="2020" name="Cell">
        <title>Large-Scale Comparative Analyses of Tick Genomes Elucidate Their Genetic Diversity and Vector Capacities.</title>
        <authorList>
            <consortium name="Tick Genome and Microbiome Consortium (TIGMIC)"/>
            <person name="Jia N."/>
            <person name="Wang J."/>
            <person name="Shi W."/>
            <person name="Du L."/>
            <person name="Sun Y."/>
            <person name="Zhan W."/>
            <person name="Jiang J.F."/>
            <person name="Wang Q."/>
            <person name="Zhang B."/>
            <person name="Ji P."/>
            <person name="Bell-Sakyi L."/>
            <person name="Cui X.M."/>
            <person name="Yuan T.T."/>
            <person name="Jiang B.G."/>
            <person name="Yang W.F."/>
            <person name="Lam T.T."/>
            <person name="Chang Q.C."/>
            <person name="Ding S.J."/>
            <person name="Wang X.J."/>
            <person name="Zhu J.G."/>
            <person name="Ruan X.D."/>
            <person name="Zhao L."/>
            <person name="Wei J.T."/>
            <person name="Ye R.Z."/>
            <person name="Que T.C."/>
            <person name="Du C.H."/>
            <person name="Zhou Y.H."/>
            <person name="Cheng J.X."/>
            <person name="Dai P.F."/>
            <person name="Guo W.B."/>
            <person name="Han X.H."/>
            <person name="Huang E.J."/>
            <person name="Li L.F."/>
            <person name="Wei W."/>
            <person name="Gao Y.C."/>
            <person name="Liu J.Z."/>
            <person name="Shao H.Z."/>
            <person name="Wang X."/>
            <person name="Wang C.C."/>
            <person name="Yang T.C."/>
            <person name="Huo Q.B."/>
            <person name="Li W."/>
            <person name="Chen H.Y."/>
            <person name="Chen S.E."/>
            <person name="Zhou L.G."/>
            <person name="Ni X.B."/>
            <person name="Tian J.H."/>
            <person name="Sheng Y."/>
            <person name="Liu T."/>
            <person name="Pan Y.S."/>
            <person name="Xia L.Y."/>
            <person name="Li J."/>
            <person name="Zhao F."/>
            <person name="Cao W.C."/>
        </authorList>
    </citation>
    <scope>NUCLEOTIDE SEQUENCE [LARGE SCALE GENOMIC DNA]</scope>
    <source>
        <strain evidence="1">Iper-2018</strain>
    </source>
</reference>